<feature type="region of interest" description="Disordered" evidence="1">
    <location>
        <begin position="55"/>
        <end position="77"/>
    </location>
</feature>
<dbReference type="EMBL" id="MCFJ01000008">
    <property type="protein sequence ID" value="ORY63524.1"/>
    <property type="molecule type" value="Genomic_DNA"/>
</dbReference>
<proteinExistence type="predicted"/>
<dbReference type="AlphaFoldDB" id="A0A1Y2DWP3"/>
<evidence type="ECO:0000256" key="1">
    <source>
        <dbReference type="SAM" id="MobiDB-lite"/>
    </source>
</evidence>
<sequence length="275" mass="30422">MKKSSQRRGDSYDSGFLDSLPWRREREIFNEPPPGYERGDINTMQNAGFYGSEKLKTSQRGGLTRANTGASQRSFLPQNMAPGSVVMIPMEEYAALSHNQNQSPIAGTDTTMASRIPDHTRQISEQSTPSSSEASTRSRMLDPFFNQSELARQPSDAYNPGQRQVYRASELSSLSSGFGDGDIIIPDLPKPPQASMQMRESSNLGRFSWVSRGGPGDRETIYTTTSEDRPARYRGVNSWVNQQAGRIKRAAIGDRDEEEIPAVPGIPKQAQTNPT</sequence>
<dbReference type="STRING" id="1141098.A0A1Y2DWP3"/>
<protein>
    <recommendedName>
        <fullName evidence="4">Pal1 cell morphology protein-domain-containing protein</fullName>
    </recommendedName>
</protein>
<feature type="compositionally biased region" description="Polar residues" evidence="1">
    <location>
        <begin position="194"/>
        <end position="205"/>
    </location>
</feature>
<feature type="compositionally biased region" description="Polar residues" evidence="1">
    <location>
        <begin position="58"/>
        <end position="77"/>
    </location>
</feature>
<feature type="compositionally biased region" description="Low complexity" evidence="1">
    <location>
        <begin position="124"/>
        <end position="138"/>
    </location>
</feature>
<feature type="region of interest" description="Disordered" evidence="1">
    <location>
        <begin position="119"/>
        <end position="138"/>
    </location>
</feature>
<feature type="region of interest" description="Disordered" evidence="1">
    <location>
        <begin position="186"/>
        <end position="222"/>
    </location>
</feature>
<comment type="caution">
    <text evidence="2">The sequence shown here is derived from an EMBL/GenBank/DDBJ whole genome shotgun (WGS) entry which is preliminary data.</text>
</comment>
<evidence type="ECO:0000313" key="2">
    <source>
        <dbReference type="EMBL" id="ORY63524.1"/>
    </source>
</evidence>
<gene>
    <name evidence="2" type="ORF">BCR38DRAFT_229864</name>
</gene>
<dbReference type="InParanoid" id="A0A1Y2DWP3"/>
<organism evidence="2 3">
    <name type="scientific">Pseudomassariella vexata</name>
    <dbReference type="NCBI Taxonomy" id="1141098"/>
    <lineage>
        <taxon>Eukaryota</taxon>
        <taxon>Fungi</taxon>
        <taxon>Dikarya</taxon>
        <taxon>Ascomycota</taxon>
        <taxon>Pezizomycotina</taxon>
        <taxon>Sordariomycetes</taxon>
        <taxon>Xylariomycetidae</taxon>
        <taxon>Amphisphaeriales</taxon>
        <taxon>Pseudomassariaceae</taxon>
        <taxon>Pseudomassariella</taxon>
    </lineage>
</organism>
<evidence type="ECO:0008006" key="4">
    <source>
        <dbReference type="Google" id="ProtNLM"/>
    </source>
</evidence>
<feature type="region of interest" description="Disordered" evidence="1">
    <location>
        <begin position="250"/>
        <end position="275"/>
    </location>
</feature>
<name>A0A1Y2DWP3_9PEZI</name>
<evidence type="ECO:0000313" key="3">
    <source>
        <dbReference type="Proteomes" id="UP000193689"/>
    </source>
</evidence>
<dbReference type="RefSeq" id="XP_040715181.1">
    <property type="nucleotide sequence ID" value="XM_040854308.1"/>
</dbReference>
<dbReference type="Proteomes" id="UP000193689">
    <property type="component" value="Unassembled WGS sequence"/>
</dbReference>
<dbReference type="OrthoDB" id="5411141at2759"/>
<keyword evidence="3" id="KW-1185">Reference proteome</keyword>
<accession>A0A1Y2DWP3</accession>
<reference evidence="2 3" key="1">
    <citation type="submission" date="2016-07" db="EMBL/GenBank/DDBJ databases">
        <title>Pervasive Adenine N6-methylation of Active Genes in Fungi.</title>
        <authorList>
            <consortium name="DOE Joint Genome Institute"/>
            <person name="Mondo S.J."/>
            <person name="Dannebaum R.O."/>
            <person name="Kuo R.C."/>
            <person name="Labutti K."/>
            <person name="Haridas S."/>
            <person name="Kuo A."/>
            <person name="Salamov A."/>
            <person name="Ahrendt S.R."/>
            <person name="Lipzen A."/>
            <person name="Sullivan W."/>
            <person name="Andreopoulos W.B."/>
            <person name="Clum A."/>
            <person name="Lindquist E."/>
            <person name="Daum C."/>
            <person name="Ramamoorthy G.K."/>
            <person name="Gryganskyi A."/>
            <person name="Culley D."/>
            <person name="Magnuson J.K."/>
            <person name="James T.Y."/>
            <person name="O'Malley M.A."/>
            <person name="Stajich J.E."/>
            <person name="Spatafora J.W."/>
            <person name="Visel A."/>
            <person name="Grigoriev I.V."/>
        </authorList>
    </citation>
    <scope>NUCLEOTIDE SEQUENCE [LARGE SCALE GENOMIC DNA]</scope>
    <source>
        <strain evidence="2 3">CBS 129021</strain>
    </source>
</reference>
<dbReference type="GeneID" id="63770520"/>